<dbReference type="InterPro" id="IPR022270">
    <property type="entry name" value="Blh_diox"/>
</dbReference>
<feature type="transmembrane region" description="Helical" evidence="1">
    <location>
        <begin position="162"/>
        <end position="184"/>
    </location>
</feature>
<reference evidence="2" key="1">
    <citation type="submission" date="2023-06" db="EMBL/GenBank/DDBJ databases">
        <title>Robiginitalea aurantiacus sp. nov. and Algoriphagus sediminis sp. nov., isolated from coastal sediment.</title>
        <authorList>
            <person name="Zhou Z.Y."/>
            <person name="An J."/>
            <person name="Jia Y.W."/>
            <person name="Du Z.J."/>
        </authorList>
    </citation>
    <scope>NUCLEOTIDE SEQUENCE</scope>
    <source>
        <strain evidence="2">M39</strain>
    </source>
</reference>
<keyword evidence="1" id="KW-0408">Iron</keyword>
<dbReference type="RefSeq" id="WP_289724400.1">
    <property type="nucleotide sequence ID" value="NZ_JAUDUY010000002.1"/>
</dbReference>
<gene>
    <name evidence="2" type="ORF">QU605_06150</name>
</gene>
<protein>
    <recommendedName>
        <fullName evidence="1">Probable beta-carotene 15,15'-dioxygenase</fullName>
        <ecNumber evidence="1">1.13.11.63</ecNumber>
    </recommendedName>
</protein>
<dbReference type="HAMAP" id="MF_02093">
    <property type="entry name" value="Beta_carotene_diox"/>
    <property type="match status" value="1"/>
</dbReference>
<comment type="catalytic activity">
    <reaction evidence="1">
        <text>all-trans-beta-carotene + O2 = 2 all-trans-retinal</text>
        <dbReference type="Rhea" id="RHEA:32887"/>
        <dbReference type="ChEBI" id="CHEBI:15379"/>
        <dbReference type="ChEBI" id="CHEBI:17579"/>
        <dbReference type="ChEBI" id="CHEBI:17898"/>
        <dbReference type="EC" id="1.13.11.63"/>
    </reaction>
</comment>
<evidence type="ECO:0000313" key="2">
    <source>
        <dbReference type="EMBL" id="MDM9631041.1"/>
    </source>
</evidence>
<feature type="transmembrane region" description="Helical" evidence="1">
    <location>
        <begin position="196"/>
        <end position="220"/>
    </location>
</feature>
<comment type="subcellular location">
    <subcellularLocation>
        <location evidence="1">Cell membrane</location>
        <topology evidence="1">Multi-pass membrane protein</topology>
    </subcellularLocation>
</comment>
<dbReference type="Proteomes" id="UP001174839">
    <property type="component" value="Unassembled WGS sequence"/>
</dbReference>
<comment type="function">
    <text evidence="1">Catalyzes the cleavage of beta-carotene at its central double bond (15,15') to yield two molecules of all-trans-retinal.</text>
</comment>
<keyword evidence="1" id="KW-0812">Transmembrane</keyword>
<organism evidence="2 3">
    <name type="scientific">Robiginitalea aurantiaca</name>
    <dbReference type="NCBI Taxonomy" id="3056915"/>
    <lineage>
        <taxon>Bacteria</taxon>
        <taxon>Pseudomonadati</taxon>
        <taxon>Bacteroidota</taxon>
        <taxon>Flavobacteriia</taxon>
        <taxon>Flavobacteriales</taxon>
        <taxon>Flavobacteriaceae</taxon>
        <taxon>Robiginitalea</taxon>
    </lineage>
</organism>
<keyword evidence="3" id="KW-1185">Reference proteome</keyword>
<name>A0ABT7WDP6_9FLAO</name>
<keyword evidence="1" id="KW-1133">Transmembrane helix</keyword>
<dbReference type="Pfam" id="PF15461">
    <property type="entry name" value="BCD"/>
    <property type="match status" value="1"/>
</dbReference>
<keyword evidence="1" id="KW-0479">Metal-binding</keyword>
<evidence type="ECO:0000256" key="1">
    <source>
        <dbReference type="HAMAP-Rule" id="MF_02093"/>
    </source>
</evidence>
<feature type="transmembrane region" description="Helical" evidence="1">
    <location>
        <begin position="125"/>
        <end position="142"/>
    </location>
</feature>
<evidence type="ECO:0000313" key="3">
    <source>
        <dbReference type="Proteomes" id="UP001174839"/>
    </source>
</evidence>
<comment type="caution">
    <text evidence="2">The sequence shown here is derived from an EMBL/GenBank/DDBJ whole genome shotgun (WGS) entry which is preliminary data.</text>
</comment>
<dbReference type="EC" id="1.13.11.63" evidence="1"/>
<comment type="cofactor">
    <cofactor evidence="1">
        <name>Fe(2+)</name>
        <dbReference type="ChEBI" id="CHEBI:29033"/>
    </cofactor>
</comment>
<sequence>MKNNRWKSAELRNAMMVSTFFFLWLAIFFGESVEEVLAFTLIFSFGILHGANDLEILRRKGIGGNQKRTGLSILAAYIGFVGLSALLFYLLPILALSLFIAFSAYHFGEQHWVKRKGNSKRLQKLLYLTYGLVVLFLLFYAHRAEVSEIIYDISGYAPPGDWIAYILFGSFLLFLTLAFSNFYISQFLRYILRELLLLGLFFVVFNTASLLWAFAIYFVVWHSIPSLADQVRLLYGNISLKSGKKYLKASAIYWIGALFTLALAFMFLKDSEYGYLPLFFSFLAAITFPHVLVITRLYGNQDKA</sequence>
<keyword evidence="1" id="KW-0560">Oxidoreductase</keyword>
<comment type="similarity">
    <text evidence="1">Belongs to the Brp/Blh beta-carotene diooxygenase family.</text>
</comment>
<keyword evidence="1" id="KW-0223">Dioxygenase</keyword>
<keyword evidence="1" id="KW-1003">Cell membrane</keyword>
<accession>A0ABT7WDP6</accession>
<comment type="caution">
    <text evidence="1">Lacks conserved residue(s) required for the propagation of feature annotation.</text>
</comment>
<feature type="transmembrane region" description="Helical" evidence="1">
    <location>
        <begin position="69"/>
        <end position="87"/>
    </location>
</feature>
<dbReference type="EMBL" id="JAUDUY010000002">
    <property type="protein sequence ID" value="MDM9631041.1"/>
    <property type="molecule type" value="Genomic_DNA"/>
</dbReference>
<feature type="transmembrane region" description="Helical" evidence="1">
    <location>
        <begin position="251"/>
        <end position="268"/>
    </location>
</feature>
<keyword evidence="1" id="KW-0472">Membrane</keyword>
<dbReference type="NCBIfam" id="TIGR03753">
    <property type="entry name" value="blh_monoox"/>
    <property type="match status" value="1"/>
</dbReference>
<proteinExistence type="inferred from homology"/>
<feature type="transmembrane region" description="Helical" evidence="1">
    <location>
        <begin position="275"/>
        <end position="298"/>
    </location>
</feature>